<keyword evidence="2" id="KW-1133">Transmembrane helix</keyword>
<evidence type="ECO:0000256" key="1">
    <source>
        <dbReference type="SAM" id="MobiDB-lite"/>
    </source>
</evidence>
<organism evidence="3">
    <name type="scientific">freshwater metagenome</name>
    <dbReference type="NCBI Taxonomy" id="449393"/>
    <lineage>
        <taxon>unclassified sequences</taxon>
        <taxon>metagenomes</taxon>
        <taxon>ecological metagenomes</taxon>
    </lineage>
</organism>
<dbReference type="EMBL" id="CAESAO010000051">
    <property type="protein sequence ID" value="CAB4342756.1"/>
    <property type="molecule type" value="Genomic_DNA"/>
</dbReference>
<protein>
    <submittedName>
        <fullName evidence="3">Unannotated protein</fullName>
    </submittedName>
</protein>
<evidence type="ECO:0000256" key="2">
    <source>
        <dbReference type="SAM" id="Phobius"/>
    </source>
</evidence>
<sequence>MRSDPSDTGGLFVGRRPGTQPVHYRGKPVLGNPRQRRRDAVLGHFVLALMVLINLTFWGPVEAGWLWIVSHIPPLVDHIFFATVVAFLGILLTLMAGLMVCKQLDSAWILMRRASGVDQRDGAIGRVFAYTAMVGVTLFGIWLVFGGGLASSGTAPSTP</sequence>
<accession>A0A6J5ZN29</accession>
<evidence type="ECO:0000313" key="3">
    <source>
        <dbReference type="EMBL" id="CAB4342756.1"/>
    </source>
</evidence>
<keyword evidence="2" id="KW-0472">Membrane</keyword>
<gene>
    <name evidence="3" type="ORF">UFOPK3522_00755</name>
</gene>
<keyword evidence="2" id="KW-0812">Transmembrane</keyword>
<proteinExistence type="predicted"/>
<dbReference type="AlphaFoldDB" id="A0A6J5ZN29"/>
<reference evidence="3" key="1">
    <citation type="submission" date="2020-05" db="EMBL/GenBank/DDBJ databases">
        <authorList>
            <person name="Chiriac C."/>
            <person name="Salcher M."/>
            <person name="Ghai R."/>
            <person name="Kavagutti S V."/>
        </authorList>
    </citation>
    <scope>NUCLEOTIDE SEQUENCE</scope>
</reference>
<feature type="region of interest" description="Disordered" evidence="1">
    <location>
        <begin position="1"/>
        <end position="29"/>
    </location>
</feature>
<name>A0A6J5ZN29_9ZZZZ</name>
<feature type="transmembrane region" description="Helical" evidence="2">
    <location>
        <begin position="122"/>
        <end position="145"/>
    </location>
</feature>
<feature type="transmembrane region" description="Helical" evidence="2">
    <location>
        <begin position="40"/>
        <end position="59"/>
    </location>
</feature>
<feature type="transmembrane region" description="Helical" evidence="2">
    <location>
        <begin position="79"/>
        <end position="101"/>
    </location>
</feature>